<keyword evidence="3" id="KW-1185">Reference proteome</keyword>
<dbReference type="InterPro" id="IPR008538">
    <property type="entry name" value="Uma2"/>
</dbReference>
<accession>A0ABW5LZ60</accession>
<sequence length="221" mass="25390">MVDTTSLAEQLKERLKNEPIVFIDASLDEYWSVLDELGEEPFPLEYDIEYINGQIRAQIGMASDRHETIVLNIGGILRTAFYDTPNIRVMGSNKLVYVPVCELAVKPDVLVMNAASQLFPRKGQESGIINPYMVVEVHSDSTYHEDMHVKLRCYKQLESVQYIIYIEQGVPFVSIYTKQQDSRHWLNEDYDQLDMVVQLDGIELPMKDIYHKVALTSARNA</sequence>
<dbReference type="Pfam" id="PF05685">
    <property type="entry name" value="Uma2"/>
    <property type="match status" value="1"/>
</dbReference>
<proteinExistence type="predicted"/>
<keyword evidence="2" id="KW-0255">Endonuclease</keyword>
<dbReference type="PANTHER" id="PTHR36558">
    <property type="entry name" value="GLR1098 PROTEIN"/>
    <property type="match status" value="1"/>
</dbReference>
<dbReference type="Gene3D" id="3.90.1570.10">
    <property type="entry name" value="tt1808, chain A"/>
    <property type="match status" value="1"/>
</dbReference>
<protein>
    <submittedName>
        <fullName evidence="2">Uma2 family endonuclease</fullName>
    </submittedName>
</protein>
<dbReference type="RefSeq" id="WP_381518819.1">
    <property type="nucleotide sequence ID" value="NZ_JBHULN010000001.1"/>
</dbReference>
<evidence type="ECO:0000313" key="2">
    <source>
        <dbReference type="EMBL" id="MFD2569569.1"/>
    </source>
</evidence>
<evidence type="ECO:0000313" key="3">
    <source>
        <dbReference type="Proteomes" id="UP001597469"/>
    </source>
</evidence>
<dbReference type="Proteomes" id="UP001597469">
    <property type="component" value="Unassembled WGS sequence"/>
</dbReference>
<dbReference type="InterPro" id="IPR012296">
    <property type="entry name" value="Nuclease_put_TT1808"/>
</dbReference>
<dbReference type="PANTHER" id="PTHR36558:SF1">
    <property type="entry name" value="RESTRICTION ENDONUCLEASE DOMAIN-CONTAINING PROTEIN-RELATED"/>
    <property type="match status" value="1"/>
</dbReference>
<gene>
    <name evidence="2" type="ORF">ACFSUS_02935</name>
</gene>
<comment type="caution">
    <text evidence="2">The sequence shown here is derived from an EMBL/GenBank/DDBJ whole genome shotgun (WGS) entry which is preliminary data.</text>
</comment>
<reference evidence="3" key="1">
    <citation type="journal article" date="2019" name="Int. J. Syst. Evol. Microbiol.">
        <title>The Global Catalogue of Microorganisms (GCM) 10K type strain sequencing project: providing services to taxonomists for standard genome sequencing and annotation.</title>
        <authorList>
            <consortium name="The Broad Institute Genomics Platform"/>
            <consortium name="The Broad Institute Genome Sequencing Center for Infectious Disease"/>
            <person name="Wu L."/>
            <person name="Ma J."/>
        </authorList>
    </citation>
    <scope>NUCLEOTIDE SEQUENCE [LARGE SCALE GENOMIC DNA]</scope>
    <source>
        <strain evidence="3">KCTC 42805</strain>
    </source>
</reference>
<organism evidence="2 3">
    <name type="scientific">Spirosoma soli</name>
    <dbReference type="NCBI Taxonomy" id="1770529"/>
    <lineage>
        <taxon>Bacteria</taxon>
        <taxon>Pseudomonadati</taxon>
        <taxon>Bacteroidota</taxon>
        <taxon>Cytophagia</taxon>
        <taxon>Cytophagales</taxon>
        <taxon>Cytophagaceae</taxon>
        <taxon>Spirosoma</taxon>
    </lineage>
</organism>
<dbReference type="SUPFAM" id="SSF52980">
    <property type="entry name" value="Restriction endonuclease-like"/>
    <property type="match status" value="1"/>
</dbReference>
<evidence type="ECO:0000259" key="1">
    <source>
        <dbReference type="Pfam" id="PF05685"/>
    </source>
</evidence>
<dbReference type="CDD" id="cd06260">
    <property type="entry name" value="DUF820-like"/>
    <property type="match status" value="1"/>
</dbReference>
<keyword evidence="2" id="KW-0540">Nuclease</keyword>
<name>A0ABW5LZ60_9BACT</name>
<feature type="domain" description="Putative restriction endonuclease" evidence="1">
    <location>
        <begin position="43"/>
        <end position="201"/>
    </location>
</feature>
<dbReference type="EMBL" id="JBHULN010000001">
    <property type="protein sequence ID" value="MFD2569569.1"/>
    <property type="molecule type" value="Genomic_DNA"/>
</dbReference>
<dbReference type="InterPro" id="IPR011335">
    <property type="entry name" value="Restrct_endonuc-II-like"/>
</dbReference>
<keyword evidence="2" id="KW-0378">Hydrolase</keyword>
<dbReference type="GO" id="GO:0004519">
    <property type="term" value="F:endonuclease activity"/>
    <property type="evidence" value="ECO:0007669"/>
    <property type="project" value="UniProtKB-KW"/>
</dbReference>